<evidence type="ECO:0000256" key="1">
    <source>
        <dbReference type="ARBA" id="ARBA00004418"/>
    </source>
</evidence>
<comment type="subcellular location">
    <subcellularLocation>
        <location evidence="1">Periplasm</location>
    </subcellularLocation>
</comment>
<evidence type="ECO:0000313" key="8">
    <source>
        <dbReference type="Proteomes" id="UP001597199"/>
    </source>
</evidence>
<evidence type="ECO:0000313" key="7">
    <source>
        <dbReference type="EMBL" id="MFD1398848.1"/>
    </source>
</evidence>
<dbReference type="RefSeq" id="WP_379890432.1">
    <property type="nucleotide sequence ID" value="NZ_JBHTOA010000025.1"/>
</dbReference>
<proteinExistence type="predicted"/>
<evidence type="ECO:0000256" key="4">
    <source>
        <dbReference type="ARBA" id="ARBA00023239"/>
    </source>
</evidence>
<feature type="domain" description="Heparin-sulfate lyase N-terminal" evidence="6">
    <location>
        <begin position="41"/>
        <end position="287"/>
    </location>
</feature>
<evidence type="ECO:0000256" key="3">
    <source>
        <dbReference type="ARBA" id="ARBA00022764"/>
    </source>
</evidence>
<name>A0ABW4BG23_9LACO</name>
<sequence>MADLNYIKTQLLQTAAARGFDPKAFSASAQRAIIADAERLLHRTFLFDKPWDMERCTRPYQLNPMDYEAVRNDDPEWCFMLNRMDWLSDLILAARLTNRPEFNQAALAYLQTWVAQHPTLKPENSTRTLDTGIRLVNIVDALTYLAEAELLPDEVLAPLADSLLAQANYLKAQYIPKYKTSNWGSIQTCALLTVLPILLPDFADQPLYQWAETELAEQLGLQVFDDGMQWEQSLIYHVEVLNGLLRAIASQNQRQRDVTVLVPFAKKMTRALALTLTPSGELELFGDTDRIVATDVFDRAAVILHQPRLTGYTEATLSPESLYWLGQPGVQAFNAAPEATPADLVFDGVDSGNYAIRSSWQKDADFLFFNGGPLGSGHGHSDNNHFSLYAKGQPLLVDSGRYTYREDHPLRVALKTIAAHNAIMVDQFTPCAPSASWEYAQYGTPLKPYVRHCGKSHYLEGTIIGSQPLSVWTRKIVSLPGSIWVVTDEVQVDGTHELTQYFHLDPSVTMAQTANGALLNDQWQLINASPYTVAEAPFSPRYNEVEPHQVLAFHTAFTDRISQTTIIAPKTATVTAVPILQNLDQPLPSAEGSGWQIAVSPTERYSVGIMHQELFRGKKVYALDGTAFHAQAVVVHRLGDTVTTTRMKV</sequence>
<dbReference type="Proteomes" id="UP001597199">
    <property type="component" value="Unassembled WGS sequence"/>
</dbReference>
<dbReference type="PANTHER" id="PTHR39210:SF1">
    <property type="entry name" value="HEPARIN-SULFATE LYASE"/>
    <property type="match status" value="1"/>
</dbReference>
<dbReference type="Pfam" id="PF16889">
    <property type="entry name" value="Hepar_II_III_N"/>
    <property type="match status" value="1"/>
</dbReference>
<keyword evidence="8" id="KW-1185">Reference proteome</keyword>
<evidence type="ECO:0000259" key="5">
    <source>
        <dbReference type="Pfam" id="PF07940"/>
    </source>
</evidence>
<dbReference type="InterPro" id="IPR008929">
    <property type="entry name" value="Chondroitin_lyas"/>
</dbReference>
<dbReference type="GO" id="GO:0016829">
    <property type="term" value="F:lyase activity"/>
    <property type="evidence" value="ECO:0007669"/>
    <property type="project" value="UniProtKB-KW"/>
</dbReference>
<comment type="caution">
    <text evidence="7">The sequence shown here is derived from an EMBL/GenBank/DDBJ whole genome shotgun (WGS) entry which is preliminary data.</text>
</comment>
<evidence type="ECO:0000259" key="6">
    <source>
        <dbReference type="Pfam" id="PF16889"/>
    </source>
</evidence>
<reference evidence="8" key="1">
    <citation type="journal article" date="2019" name="Int. J. Syst. Evol. Microbiol.">
        <title>The Global Catalogue of Microorganisms (GCM) 10K type strain sequencing project: providing services to taxonomists for standard genome sequencing and annotation.</title>
        <authorList>
            <consortium name="The Broad Institute Genomics Platform"/>
            <consortium name="The Broad Institute Genome Sequencing Center for Infectious Disease"/>
            <person name="Wu L."/>
            <person name="Ma J."/>
        </authorList>
    </citation>
    <scope>NUCLEOTIDE SEQUENCE [LARGE SCALE GENOMIC DNA]</scope>
    <source>
        <strain evidence="8">CCM 9110</strain>
    </source>
</reference>
<keyword evidence="2" id="KW-0732">Signal</keyword>
<accession>A0ABW4BG23</accession>
<dbReference type="InterPro" id="IPR012480">
    <property type="entry name" value="Hepar_II_III_C"/>
</dbReference>
<dbReference type="EMBL" id="JBHTOA010000025">
    <property type="protein sequence ID" value="MFD1398848.1"/>
    <property type="molecule type" value="Genomic_DNA"/>
</dbReference>
<dbReference type="InterPro" id="IPR031680">
    <property type="entry name" value="Hepar_II_III_N"/>
</dbReference>
<dbReference type="SUPFAM" id="SSF48230">
    <property type="entry name" value="Chondroitin AC/alginate lyase"/>
    <property type="match status" value="1"/>
</dbReference>
<protein>
    <submittedName>
        <fullName evidence="7">Alginate lyase family protein</fullName>
    </submittedName>
</protein>
<gene>
    <name evidence="7" type="ORF">ACFQ41_05955</name>
</gene>
<dbReference type="Gene3D" id="2.70.98.70">
    <property type="match status" value="1"/>
</dbReference>
<feature type="domain" description="Heparinase II/III-like C-terminal" evidence="5">
    <location>
        <begin position="346"/>
        <end position="543"/>
    </location>
</feature>
<dbReference type="Gene3D" id="1.50.10.100">
    <property type="entry name" value="Chondroitin AC/alginate lyase"/>
    <property type="match status" value="1"/>
</dbReference>
<dbReference type="Pfam" id="PF07940">
    <property type="entry name" value="Hepar_II_III_C"/>
    <property type="match status" value="1"/>
</dbReference>
<organism evidence="7 8">
    <name type="scientific">Lacticaseibacillus suilingensis</name>
    <dbReference type="NCBI Taxonomy" id="2799577"/>
    <lineage>
        <taxon>Bacteria</taxon>
        <taxon>Bacillati</taxon>
        <taxon>Bacillota</taxon>
        <taxon>Bacilli</taxon>
        <taxon>Lactobacillales</taxon>
        <taxon>Lactobacillaceae</taxon>
        <taxon>Lacticaseibacillus</taxon>
    </lineage>
</organism>
<keyword evidence="3" id="KW-0574">Periplasm</keyword>
<keyword evidence="4 7" id="KW-0456">Lyase</keyword>
<evidence type="ECO:0000256" key="2">
    <source>
        <dbReference type="ARBA" id="ARBA00022729"/>
    </source>
</evidence>
<dbReference type="PANTHER" id="PTHR39210">
    <property type="entry name" value="HEPARIN-SULFATE LYASE"/>
    <property type="match status" value="1"/>
</dbReference>